<dbReference type="Proteomes" id="UP000216533">
    <property type="component" value="Unassembled WGS sequence"/>
</dbReference>
<dbReference type="GO" id="GO:0005524">
    <property type="term" value="F:ATP binding"/>
    <property type="evidence" value="ECO:0007669"/>
    <property type="project" value="InterPro"/>
</dbReference>
<dbReference type="RefSeq" id="WP_094449564.1">
    <property type="nucleotide sequence ID" value="NZ_NMVI01000005.1"/>
</dbReference>
<dbReference type="GO" id="GO:0016301">
    <property type="term" value="F:kinase activity"/>
    <property type="evidence" value="ECO:0007669"/>
    <property type="project" value="UniProtKB-KW"/>
</dbReference>
<evidence type="ECO:0000313" key="2">
    <source>
        <dbReference type="EMBL" id="OYN90471.1"/>
    </source>
</evidence>
<proteinExistence type="predicted"/>
<dbReference type="Gene3D" id="3.40.50.300">
    <property type="entry name" value="P-loop containing nucleotide triphosphate hydrolases"/>
    <property type="match status" value="1"/>
</dbReference>
<dbReference type="Pfam" id="PF00485">
    <property type="entry name" value="PRK"/>
    <property type="match status" value="1"/>
</dbReference>
<keyword evidence="2" id="KW-0808">Transferase</keyword>
<dbReference type="AlphaFoldDB" id="A0A255EHL9"/>
<evidence type="ECO:0000313" key="3">
    <source>
        <dbReference type="Proteomes" id="UP000216533"/>
    </source>
</evidence>
<dbReference type="InterPro" id="IPR027417">
    <property type="entry name" value="P-loop_NTPase"/>
</dbReference>
<dbReference type="SUPFAM" id="SSF52540">
    <property type="entry name" value="P-loop containing nucleoside triphosphate hydrolases"/>
    <property type="match status" value="1"/>
</dbReference>
<organism evidence="2 3">
    <name type="scientific">Parenemella sanctibonifatiensis</name>
    <dbReference type="NCBI Taxonomy" id="2016505"/>
    <lineage>
        <taxon>Bacteria</taxon>
        <taxon>Bacillati</taxon>
        <taxon>Actinomycetota</taxon>
        <taxon>Actinomycetes</taxon>
        <taxon>Propionibacteriales</taxon>
        <taxon>Propionibacteriaceae</taxon>
        <taxon>Parenemella</taxon>
    </lineage>
</organism>
<sequence length="198" mass="21601">MVAVDGVGGAGKTTFARALAEAIRHRPVILLHADDFLNPASTRHSRGPNSAEGFWLDAYNYPALLDQTLLPLRSGAGTYAASAIDHATGEATEPDLMPAPPDAVIITEGTFLLRDKLVDVWDHSIYLDVDLNEATRRLAQRNKISQDSPKLARYTGAQRRYFAEAQPWLRASTVIDISTPWAPREIPAEAARAATDRA</sequence>
<comment type="caution">
    <text evidence="2">The sequence shown here is derived from an EMBL/GenBank/DDBJ whole genome shotgun (WGS) entry which is preliminary data.</text>
</comment>
<dbReference type="InterPro" id="IPR006083">
    <property type="entry name" value="PRK/URK"/>
</dbReference>
<name>A0A255EHL9_9ACTN</name>
<reference evidence="2 3" key="1">
    <citation type="submission" date="2017-07" db="EMBL/GenBank/DDBJ databases">
        <title>Draft whole genome sequences of clinical Proprionibacteriaceae strains.</title>
        <authorList>
            <person name="Bernier A.-M."/>
            <person name="Bernard K."/>
            <person name="Domingo M.-C."/>
        </authorList>
    </citation>
    <scope>NUCLEOTIDE SEQUENCE [LARGE SCALE GENOMIC DNA]</scope>
    <source>
        <strain evidence="2 3">NML 160184</strain>
    </source>
</reference>
<evidence type="ECO:0000259" key="1">
    <source>
        <dbReference type="Pfam" id="PF00485"/>
    </source>
</evidence>
<keyword evidence="2" id="KW-0418">Kinase</keyword>
<feature type="domain" description="Phosphoribulokinase/uridine kinase" evidence="1">
    <location>
        <begin position="2"/>
        <end position="134"/>
    </location>
</feature>
<accession>A0A255EHL9</accession>
<dbReference type="EMBL" id="NMVI01000005">
    <property type="protein sequence ID" value="OYN90471.1"/>
    <property type="molecule type" value="Genomic_DNA"/>
</dbReference>
<protein>
    <submittedName>
        <fullName evidence="2">Uridine kinase</fullName>
    </submittedName>
</protein>
<gene>
    <name evidence="2" type="ORF">CGZ92_01155</name>
</gene>